<keyword evidence="2" id="KW-1185">Reference proteome</keyword>
<evidence type="ECO:0000313" key="2">
    <source>
        <dbReference type="Proteomes" id="UP001264340"/>
    </source>
</evidence>
<proteinExistence type="predicted"/>
<dbReference type="EMBL" id="JAVDRP010000018">
    <property type="protein sequence ID" value="MDR6412382.1"/>
    <property type="molecule type" value="Genomic_DNA"/>
</dbReference>
<protein>
    <submittedName>
        <fullName evidence="1">Uncharacterized protein</fullName>
    </submittedName>
</protein>
<name>A0ABU1M0B1_9BURK</name>
<evidence type="ECO:0000313" key="1">
    <source>
        <dbReference type="EMBL" id="MDR6412382.1"/>
    </source>
</evidence>
<comment type="caution">
    <text evidence="1">The sequence shown here is derived from an EMBL/GenBank/DDBJ whole genome shotgun (WGS) entry which is preliminary data.</text>
</comment>
<accession>A0ABU1M0B1</accession>
<dbReference type="Proteomes" id="UP001264340">
    <property type="component" value="Unassembled WGS sequence"/>
</dbReference>
<sequence length="117" mass="13337">MSLYFLAPCHVVLERWTIRERDDTGERHFVGFGFDTVNQDGRVSMPIRVFDPVARTGSTATGSTYQLVGRAGHDRDAEYVWARVVKIWEIKSWKDVTGDLVPDWRQGRTVGKPPSDI</sequence>
<gene>
    <name evidence="1" type="ORF">J2804_005817</name>
</gene>
<reference evidence="1 2" key="1">
    <citation type="submission" date="2023-07" db="EMBL/GenBank/DDBJ databases">
        <title>Sorghum-associated microbial communities from plants grown in Nebraska, USA.</title>
        <authorList>
            <person name="Schachtman D."/>
        </authorList>
    </citation>
    <scope>NUCLEOTIDE SEQUENCE [LARGE SCALE GENOMIC DNA]</scope>
    <source>
        <strain evidence="1 2">DS1316</strain>
    </source>
</reference>
<organism evidence="1 2">
    <name type="scientific">Paraburkholderia terricola</name>
    <dbReference type="NCBI Taxonomy" id="169427"/>
    <lineage>
        <taxon>Bacteria</taxon>
        <taxon>Pseudomonadati</taxon>
        <taxon>Pseudomonadota</taxon>
        <taxon>Betaproteobacteria</taxon>
        <taxon>Burkholderiales</taxon>
        <taxon>Burkholderiaceae</taxon>
        <taxon>Paraburkholderia</taxon>
    </lineage>
</organism>
<dbReference type="RefSeq" id="WP_310126351.1">
    <property type="nucleotide sequence ID" value="NZ_JAVDQV010000004.1"/>
</dbReference>